<proteinExistence type="predicted"/>
<dbReference type="EMBL" id="JACASF010000010">
    <property type="protein sequence ID" value="KAF6452100.1"/>
    <property type="molecule type" value="Genomic_DNA"/>
</dbReference>
<keyword evidence="1" id="KW-0812">Transmembrane</keyword>
<dbReference type="InterPro" id="IPR036396">
    <property type="entry name" value="Cyt_P450_sf"/>
</dbReference>
<keyword evidence="1" id="KW-0472">Membrane</keyword>
<gene>
    <name evidence="2" type="ORF">HJG59_003594</name>
</gene>
<dbReference type="SUPFAM" id="SSF48264">
    <property type="entry name" value="Cytochrome P450"/>
    <property type="match status" value="1"/>
</dbReference>
<dbReference type="GO" id="GO:0005506">
    <property type="term" value="F:iron ion binding"/>
    <property type="evidence" value="ECO:0007669"/>
    <property type="project" value="InterPro"/>
</dbReference>
<organism evidence="2 3">
    <name type="scientific">Molossus molossus</name>
    <name type="common">Pallas' mastiff bat</name>
    <name type="synonym">Vespertilio molossus</name>
    <dbReference type="NCBI Taxonomy" id="27622"/>
    <lineage>
        <taxon>Eukaryota</taxon>
        <taxon>Metazoa</taxon>
        <taxon>Chordata</taxon>
        <taxon>Craniata</taxon>
        <taxon>Vertebrata</taxon>
        <taxon>Euteleostomi</taxon>
        <taxon>Mammalia</taxon>
        <taxon>Eutheria</taxon>
        <taxon>Laurasiatheria</taxon>
        <taxon>Chiroptera</taxon>
        <taxon>Yangochiroptera</taxon>
        <taxon>Molossidae</taxon>
        <taxon>Molossus</taxon>
    </lineage>
</organism>
<keyword evidence="1" id="KW-1133">Transmembrane helix</keyword>
<dbReference type="GO" id="GO:0016705">
    <property type="term" value="F:oxidoreductase activity, acting on paired donors, with incorporation or reduction of molecular oxygen"/>
    <property type="evidence" value="ECO:0007669"/>
    <property type="project" value="InterPro"/>
</dbReference>
<dbReference type="GO" id="GO:0020037">
    <property type="term" value="F:heme binding"/>
    <property type="evidence" value="ECO:0007669"/>
    <property type="project" value="InterPro"/>
</dbReference>
<feature type="transmembrane region" description="Helical" evidence="1">
    <location>
        <begin position="6"/>
        <end position="26"/>
    </location>
</feature>
<dbReference type="GO" id="GO:0004497">
    <property type="term" value="F:monooxygenase activity"/>
    <property type="evidence" value="ECO:0007669"/>
    <property type="project" value="InterPro"/>
</dbReference>
<evidence type="ECO:0000313" key="2">
    <source>
        <dbReference type="EMBL" id="KAF6452100.1"/>
    </source>
</evidence>
<dbReference type="Proteomes" id="UP000550707">
    <property type="component" value="Unassembled WGS sequence"/>
</dbReference>
<evidence type="ECO:0000313" key="3">
    <source>
        <dbReference type="Proteomes" id="UP000550707"/>
    </source>
</evidence>
<protein>
    <submittedName>
        <fullName evidence="2">Cytochrome P450 family 2 subfamily D member 6</fullName>
    </submittedName>
</protein>
<name>A0A7J8FWQ0_MOLMO</name>
<sequence>MGLLPGEALWTLAVAVAIFLLLVDLMHRRVRWAARYPPGPMPLPGVGNMLQLDLQDMLLSINQVRRAGRGQQRSWKPPLAAGWTRS</sequence>
<keyword evidence="3" id="KW-1185">Reference proteome</keyword>
<comment type="caution">
    <text evidence="2">The sequence shown here is derived from an EMBL/GenBank/DDBJ whole genome shotgun (WGS) entry which is preliminary data.</text>
</comment>
<accession>A0A7J8FWQ0</accession>
<reference evidence="2 3" key="1">
    <citation type="journal article" date="2020" name="Nature">
        <title>Six reference-quality genomes reveal evolution of bat adaptations.</title>
        <authorList>
            <person name="Jebb D."/>
            <person name="Huang Z."/>
            <person name="Pippel M."/>
            <person name="Hughes G.M."/>
            <person name="Lavrichenko K."/>
            <person name="Devanna P."/>
            <person name="Winkler S."/>
            <person name="Jermiin L.S."/>
            <person name="Skirmuntt E.C."/>
            <person name="Katzourakis A."/>
            <person name="Burkitt-Gray L."/>
            <person name="Ray D.A."/>
            <person name="Sullivan K.A.M."/>
            <person name="Roscito J.G."/>
            <person name="Kirilenko B.M."/>
            <person name="Davalos L.M."/>
            <person name="Corthals A.P."/>
            <person name="Power M.L."/>
            <person name="Jones G."/>
            <person name="Ransome R.D."/>
            <person name="Dechmann D.K.N."/>
            <person name="Locatelli A.G."/>
            <person name="Puechmaille S.J."/>
            <person name="Fedrigo O."/>
            <person name="Jarvis E.D."/>
            <person name="Hiller M."/>
            <person name="Vernes S.C."/>
            <person name="Myers E.W."/>
            <person name="Teeling E.C."/>
        </authorList>
    </citation>
    <scope>NUCLEOTIDE SEQUENCE [LARGE SCALE GENOMIC DNA]</scope>
    <source>
        <strain evidence="2">MMolMol1</strain>
        <tissue evidence="2">Muscle</tissue>
    </source>
</reference>
<evidence type="ECO:0000256" key="1">
    <source>
        <dbReference type="SAM" id="Phobius"/>
    </source>
</evidence>
<dbReference type="AlphaFoldDB" id="A0A7J8FWQ0"/>